<dbReference type="OrthoDB" id="6402441at2"/>
<feature type="domain" description="HTH cro/C1-type" evidence="2">
    <location>
        <begin position="30"/>
        <end position="84"/>
    </location>
</feature>
<name>A0A1H7RLR9_9GAMM</name>
<dbReference type="AlphaFoldDB" id="A0A1H7RLR9"/>
<protein>
    <submittedName>
        <fullName evidence="3">Helix-turn-helix domain-containing protein</fullName>
    </submittedName>
</protein>
<dbReference type="Pfam" id="PF01381">
    <property type="entry name" value="HTH_3"/>
    <property type="match status" value="1"/>
</dbReference>
<accession>A0A1H7RLR9</accession>
<organism evidence="3 4">
    <name type="scientific">Ectothiorhodospira marina</name>
    <dbReference type="NCBI Taxonomy" id="1396821"/>
    <lineage>
        <taxon>Bacteria</taxon>
        <taxon>Pseudomonadati</taxon>
        <taxon>Pseudomonadota</taxon>
        <taxon>Gammaproteobacteria</taxon>
        <taxon>Chromatiales</taxon>
        <taxon>Ectothiorhodospiraceae</taxon>
        <taxon>Ectothiorhodospira</taxon>
    </lineage>
</organism>
<evidence type="ECO:0000259" key="2">
    <source>
        <dbReference type="PROSITE" id="PS50943"/>
    </source>
</evidence>
<dbReference type="Gene3D" id="1.10.260.40">
    <property type="entry name" value="lambda repressor-like DNA-binding domains"/>
    <property type="match status" value="1"/>
</dbReference>
<dbReference type="CDD" id="cd00093">
    <property type="entry name" value="HTH_XRE"/>
    <property type="match status" value="1"/>
</dbReference>
<dbReference type="SMART" id="SM00530">
    <property type="entry name" value="HTH_XRE"/>
    <property type="match status" value="1"/>
</dbReference>
<dbReference type="Proteomes" id="UP000199256">
    <property type="component" value="Unassembled WGS sequence"/>
</dbReference>
<reference evidence="4" key="1">
    <citation type="submission" date="2016-10" db="EMBL/GenBank/DDBJ databases">
        <authorList>
            <person name="Varghese N."/>
            <person name="Submissions S."/>
        </authorList>
    </citation>
    <scope>NUCLEOTIDE SEQUENCE [LARGE SCALE GENOMIC DNA]</scope>
    <source>
        <strain evidence="4">DSM 241</strain>
    </source>
</reference>
<evidence type="ECO:0000256" key="1">
    <source>
        <dbReference type="SAM" id="MobiDB-lite"/>
    </source>
</evidence>
<feature type="region of interest" description="Disordered" evidence="1">
    <location>
        <begin position="119"/>
        <end position="141"/>
    </location>
</feature>
<dbReference type="GO" id="GO:0003677">
    <property type="term" value="F:DNA binding"/>
    <property type="evidence" value="ECO:0007669"/>
    <property type="project" value="InterPro"/>
</dbReference>
<dbReference type="SUPFAM" id="SSF47413">
    <property type="entry name" value="lambda repressor-like DNA-binding domains"/>
    <property type="match status" value="1"/>
</dbReference>
<dbReference type="STRING" id="1396821.SAMN05444515_12417"/>
<dbReference type="PROSITE" id="PS50943">
    <property type="entry name" value="HTH_CROC1"/>
    <property type="match status" value="1"/>
</dbReference>
<sequence length="141" mass="16263">MNDFKSLFKDSRNSEEHWVARATQQFTEDLYNLMERRGVSKAELARRLETSPAYITKLLRGDVNFTVRSMVRLARALDGRFVPRLEHETQPIRWVDLAANARRWAPHRAANRIEAQRHLALTPEQESGIPDTGKNHDTVAA</sequence>
<dbReference type="InterPro" id="IPR010982">
    <property type="entry name" value="Lambda_DNA-bd_dom_sf"/>
</dbReference>
<evidence type="ECO:0000313" key="4">
    <source>
        <dbReference type="Proteomes" id="UP000199256"/>
    </source>
</evidence>
<proteinExistence type="predicted"/>
<dbReference type="RefSeq" id="WP_090255671.1">
    <property type="nucleotide sequence ID" value="NZ_FOAA01000024.1"/>
</dbReference>
<keyword evidence="4" id="KW-1185">Reference proteome</keyword>
<dbReference type="EMBL" id="FOAA01000024">
    <property type="protein sequence ID" value="SEL61102.1"/>
    <property type="molecule type" value="Genomic_DNA"/>
</dbReference>
<gene>
    <name evidence="3" type="ORF">SAMN05444515_12417</name>
</gene>
<evidence type="ECO:0000313" key="3">
    <source>
        <dbReference type="EMBL" id="SEL61102.1"/>
    </source>
</evidence>
<dbReference type="InterPro" id="IPR001387">
    <property type="entry name" value="Cro/C1-type_HTH"/>
</dbReference>